<dbReference type="Pfam" id="PF16321">
    <property type="entry name" value="Ribosom_S30AE_C"/>
    <property type="match status" value="1"/>
</dbReference>
<dbReference type="InterPro" id="IPR038416">
    <property type="entry name" value="Ribosom_S30AE_C_sf"/>
</dbReference>
<comment type="subcellular location">
    <subcellularLocation>
        <location evidence="3">Cytoplasm</location>
    </subcellularLocation>
</comment>
<dbReference type="GO" id="GO:0045900">
    <property type="term" value="P:negative regulation of translational elongation"/>
    <property type="evidence" value="ECO:0007669"/>
    <property type="project" value="TreeGrafter"/>
</dbReference>
<dbReference type="Proteomes" id="UP000503399">
    <property type="component" value="Chromosome"/>
</dbReference>
<evidence type="ECO:0000259" key="5">
    <source>
        <dbReference type="Pfam" id="PF16321"/>
    </source>
</evidence>
<keyword evidence="1 3" id="KW-0963">Cytoplasm</keyword>
<dbReference type="SUPFAM" id="SSF69754">
    <property type="entry name" value="Ribosome binding protein Y (YfiA homologue)"/>
    <property type="match status" value="1"/>
</dbReference>
<evidence type="ECO:0000256" key="2">
    <source>
        <dbReference type="ARBA" id="ARBA00022845"/>
    </source>
</evidence>
<organism evidence="6 7">
    <name type="scientific">Candidatus Hydrogenisulfobacillus filiaventi</name>
    <dbReference type="NCBI Taxonomy" id="2707344"/>
    <lineage>
        <taxon>Bacteria</taxon>
        <taxon>Bacillati</taxon>
        <taxon>Bacillota</taxon>
        <taxon>Clostridia</taxon>
        <taxon>Eubacteriales</taxon>
        <taxon>Clostridiales Family XVII. Incertae Sedis</taxon>
        <taxon>Candidatus Hydrogenisulfobacillus</taxon>
    </lineage>
</organism>
<dbReference type="InterPro" id="IPR003489">
    <property type="entry name" value="RHF/RaiA"/>
</dbReference>
<dbReference type="InterPro" id="IPR050574">
    <property type="entry name" value="HPF/YfiA_ribosome-assoc"/>
</dbReference>
<accession>A0A6F8ZET3</accession>
<name>A0A6F8ZET3_9FIRM</name>
<evidence type="ECO:0000313" key="7">
    <source>
        <dbReference type="Proteomes" id="UP000503399"/>
    </source>
</evidence>
<dbReference type="EMBL" id="LR778114">
    <property type="protein sequence ID" value="CAB1128153.1"/>
    <property type="molecule type" value="Genomic_DNA"/>
</dbReference>
<dbReference type="AlphaFoldDB" id="A0A6F8ZET3"/>
<sequence length="177" mass="19923">MNVIVHGKNVAVTAALKDYVTRKLNKLDKFLDHHPHTAEAVLSVEKTHQIVEVTIPLEGGFILRAEESQPNMYASVDLVVEKLEKQIEKYKTRLKKRTAVAAGAETAAPAEETVPAAGPRLVRRKTFPAKPMSLDEALMQMDLLGHDFFAFWNVETESMNVLYRRRDGQYGLLEPQP</sequence>
<dbReference type="InterPro" id="IPR032528">
    <property type="entry name" value="Ribosom_S30AE_C"/>
</dbReference>
<dbReference type="PANTHER" id="PTHR33231">
    <property type="entry name" value="30S RIBOSOMAL PROTEIN"/>
    <property type="match status" value="1"/>
</dbReference>
<dbReference type="NCBIfam" id="TIGR00741">
    <property type="entry name" value="yfiA"/>
    <property type="match status" value="1"/>
</dbReference>
<dbReference type="InterPro" id="IPR036567">
    <property type="entry name" value="RHF-like"/>
</dbReference>
<evidence type="ECO:0000313" key="6">
    <source>
        <dbReference type="EMBL" id="CAB1128153.1"/>
    </source>
</evidence>
<keyword evidence="4" id="KW-0175">Coiled coil</keyword>
<dbReference type="FunFam" id="3.30.505.50:FF:000001">
    <property type="entry name" value="Ribosome hibernation promoting factor"/>
    <property type="match status" value="1"/>
</dbReference>
<dbReference type="Gene3D" id="3.30.160.100">
    <property type="entry name" value="Ribosome hibernation promotion factor-like"/>
    <property type="match status" value="1"/>
</dbReference>
<evidence type="ECO:0000256" key="4">
    <source>
        <dbReference type="SAM" id="Coils"/>
    </source>
</evidence>
<gene>
    <name evidence="3 6" type="primary">hpf</name>
    <name evidence="6" type="ORF">R50_0647</name>
</gene>
<proteinExistence type="inferred from homology"/>
<feature type="domain" description="Sigma 54 modulation/S30EA ribosomal protein C-terminal" evidence="5">
    <location>
        <begin position="119"/>
        <end position="172"/>
    </location>
</feature>
<comment type="subunit">
    <text evidence="3">Interacts with 100S ribosomes.</text>
</comment>
<keyword evidence="2 3" id="KW-0810">Translation regulation</keyword>
<dbReference type="GO" id="GO:0022627">
    <property type="term" value="C:cytosolic small ribosomal subunit"/>
    <property type="evidence" value="ECO:0007669"/>
    <property type="project" value="TreeGrafter"/>
</dbReference>
<dbReference type="KEGG" id="hfv:R50_0647"/>
<evidence type="ECO:0000256" key="3">
    <source>
        <dbReference type="HAMAP-Rule" id="MF_00839"/>
    </source>
</evidence>
<evidence type="ECO:0000256" key="1">
    <source>
        <dbReference type="ARBA" id="ARBA00022490"/>
    </source>
</evidence>
<protein>
    <recommendedName>
        <fullName evidence="3">Ribosome hibernation promoting factor</fullName>
        <shortName evidence="3">HPF</shortName>
    </recommendedName>
</protein>
<dbReference type="CDD" id="cd00552">
    <property type="entry name" value="RaiA"/>
    <property type="match status" value="1"/>
</dbReference>
<dbReference type="HAMAP" id="MF_00839">
    <property type="entry name" value="HPF"/>
    <property type="match status" value="1"/>
</dbReference>
<dbReference type="Pfam" id="PF02482">
    <property type="entry name" value="Ribosomal_S30AE"/>
    <property type="match status" value="1"/>
</dbReference>
<dbReference type="GO" id="GO:0043024">
    <property type="term" value="F:ribosomal small subunit binding"/>
    <property type="evidence" value="ECO:0007669"/>
    <property type="project" value="TreeGrafter"/>
</dbReference>
<dbReference type="Gene3D" id="3.30.505.50">
    <property type="entry name" value="Sigma 54 modulation/S30EA ribosomal protein, C-terminal domain"/>
    <property type="match status" value="1"/>
</dbReference>
<feature type="coiled-coil region" evidence="4">
    <location>
        <begin position="73"/>
        <end position="100"/>
    </location>
</feature>
<keyword evidence="7" id="KW-1185">Reference proteome</keyword>
<reference evidence="6 7" key="1">
    <citation type="submission" date="2020-02" db="EMBL/GenBank/DDBJ databases">
        <authorList>
            <person name="Hogendoorn C."/>
        </authorList>
    </citation>
    <scope>NUCLEOTIDE SEQUENCE [LARGE SCALE GENOMIC DNA]</scope>
    <source>
        <strain evidence="6">R501</strain>
    </source>
</reference>
<dbReference type="InterPro" id="IPR034694">
    <property type="entry name" value="HPF_long/plastid"/>
</dbReference>
<comment type="similarity">
    <text evidence="3">Belongs to the HPF/YfiA ribosome-associated protein family. Long HPF subfamily.</text>
</comment>
<dbReference type="PANTHER" id="PTHR33231:SF1">
    <property type="entry name" value="30S RIBOSOMAL PROTEIN"/>
    <property type="match status" value="1"/>
</dbReference>
<comment type="function">
    <text evidence="3">Required for dimerization of active 70S ribosomes into 100S ribosomes in stationary phase; 100S ribosomes are translationally inactive and sometimes present during exponential growth.</text>
</comment>